<gene>
    <name evidence="1" type="ORF">U5F72_21270</name>
</gene>
<comment type="caution">
    <text evidence="1">The sequence shown here is derived from an EMBL/GenBank/DDBJ whole genome shotgun (WGS) entry which is preliminary data.</text>
</comment>
<sequence>MALQPINIDTVQPNGKKGDPARIAFGKVNDNDAYLDGRISTVATAAATADTKATNAGSAAAAAVPKAGGEVGAMTGTLVMRGGGTAVRRANLFHNANSSNDFGAKWTLSYNASNSDLAGVFLVPTGANGFESQFQVWLKDGDFFNSAYVSMLVVTRQNVSFRGNNLWHAGNTTVDANNFIKRA</sequence>
<organism evidence="1 2">
    <name type="scientific">Stenotrophomonas muris</name>
    <dbReference type="NCBI Taxonomy" id="2963283"/>
    <lineage>
        <taxon>Bacteria</taxon>
        <taxon>Pseudomonadati</taxon>
        <taxon>Pseudomonadota</taxon>
        <taxon>Gammaproteobacteria</taxon>
        <taxon>Lysobacterales</taxon>
        <taxon>Lysobacteraceae</taxon>
        <taxon>Stenotrophomonas</taxon>
    </lineage>
</organism>
<evidence type="ECO:0000313" key="2">
    <source>
        <dbReference type="Proteomes" id="UP001290894"/>
    </source>
</evidence>
<evidence type="ECO:0000313" key="1">
    <source>
        <dbReference type="EMBL" id="MDZ7514337.1"/>
    </source>
</evidence>
<dbReference type="RefSeq" id="WP_322546929.1">
    <property type="nucleotide sequence ID" value="NZ_JAXUAC010000076.1"/>
</dbReference>
<name>A0ABU5MP38_9GAMM</name>
<dbReference type="EMBL" id="JAXUAC010000076">
    <property type="protein sequence ID" value="MDZ7514337.1"/>
    <property type="molecule type" value="Genomic_DNA"/>
</dbReference>
<proteinExistence type="predicted"/>
<dbReference type="Proteomes" id="UP001290894">
    <property type="component" value="Unassembled WGS sequence"/>
</dbReference>
<keyword evidence="2" id="KW-1185">Reference proteome</keyword>
<evidence type="ECO:0008006" key="3">
    <source>
        <dbReference type="Google" id="ProtNLM"/>
    </source>
</evidence>
<reference evidence="1 2" key="1">
    <citation type="submission" date="2023-12" db="EMBL/GenBank/DDBJ databases">
        <title>'Antibacterial potential of Stenotrophomonas maltophilia cystic fibrosis isolates' (manuscript under preparation).</title>
        <authorList>
            <person name="Crisan C.V."/>
            <person name="Pettis M."/>
            <person name="Goldberg J.B."/>
        </authorList>
    </citation>
    <scope>NUCLEOTIDE SEQUENCE [LARGE SCALE GENOMIC DNA]</scope>
    <source>
        <strain evidence="1 2">CCV155</strain>
    </source>
</reference>
<protein>
    <recommendedName>
        <fullName evidence="3">Phage tail protein</fullName>
    </recommendedName>
</protein>
<accession>A0ABU5MP38</accession>